<dbReference type="PROSITE" id="PS00233">
    <property type="entry name" value="CHIT_BIND_RR_1"/>
    <property type="match status" value="1"/>
</dbReference>
<gene>
    <name evidence="4" type="ORF">PVAND_014096</name>
</gene>
<evidence type="ECO:0008006" key="6">
    <source>
        <dbReference type="Google" id="ProtNLM"/>
    </source>
</evidence>
<dbReference type="EMBL" id="JADBJN010000001">
    <property type="protein sequence ID" value="KAG5684886.1"/>
    <property type="molecule type" value="Genomic_DNA"/>
</dbReference>
<dbReference type="InterPro" id="IPR031311">
    <property type="entry name" value="CHIT_BIND_RR_consensus"/>
</dbReference>
<sequence>MKLILFHIFICIILINAQQDSSENSNASSGLPMPYHYKYIIKDDEKELYIEKEESKDENDEVVKGFYSVLLPNGRIMRVEYVADKESGFVPKISYEDRNPFINEKDDVNEV</sequence>
<name>A0A9J6CT53_POLVA</name>
<dbReference type="PROSITE" id="PS51155">
    <property type="entry name" value="CHIT_BIND_RR_2"/>
    <property type="match status" value="1"/>
</dbReference>
<dbReference type="InterPro" id="IPR051217">
    <property type="entry name" value="Insect_Cuticle_Struc_Prot"/>
</dbReference>
<keyword evidence="3" id="KW-0732">Signal</keyword>
<dbReference type="AlphaFoldDB" id="A0A9J6CT53"/>
<dbReference type="PANTHER" id="PTHR12236:SF98">
    <property type="entry name" value="CUTICULAR PROTEIN 56F"/>
    <property type="match status" value="1"/>
</dbReference>
<dbReference type="Pfam" id="PF00379">
    <property type="entry name" value="Chitin_bind_4"/>
    <property type="match status" value="1"/>
</dbReference>
<protein>
    <recommendedName>
        <fullName evidence="6">Cuticle protein</fullName>
    </recommendedName>
</protein>
<evidence type="ECO:0000313" key="4">
    <source>
        <dbReference type="EMBL" id="KAG5684886.1"/>
    </source>
</evidence>
<evidence type="ECO:0000256" key="1">
    <source>
        <dbReference type="ARBA" id="ARBA00022460"/>
    </source>
</evidence>
<proteinExistence type="predicted"/>
<evidence type="ECO:0000256" key="3">
    <source>
        <dbReference type="SAM" id="SignalP"/>
    </source>
</evidence>
<dbReference type="InterPro" id="IPR000618">
    <property type="entry name" value="Insect_cuticle"/>
</dbReference>
<dbReference type="GO" id="GO:0005615">
    <property type="term" value="C:extracellular space"/>
    <property type="evidence" value="ECO:0007669"/>
    <property type="project" value="TreeGrafter"/>
</dbReference>
<reference evidence="4" key="1">
    <citation type="submission" date="2021-03" db="EMBL/GenBank/DDBJ databases">
        <title>Chromosome level genome of the anhydrobiotic midge Polypedilum vanderplanki.</title>
        <authorList>
            <person name="Yoshida Y."/>
            <person name="Kikawada T."/>
            <person name="Gusev O."/>
        </authorList>
    </citation>
    <scope>NUCLEOTIDE SEQUENCE</scope>
    <source>
        <strain evidence="4">NIAS01</strain>
        <tissue evidence="4">Whole body or cell culture</tissue>
    </source>
</reference>
<dbReference type="Proteomes" id="UP001107558">
    <property type="component" value="Chromosome 1"/>
</dbReference>
<feature type="signal peptide" evidence="3">
    <location>
        <begin position="1"/>
        <end position="17"/>
    </location>
</feature>
<dbReference type="GO" id="GO:0031012">
    <property type="term" value="C:extracellular matrix"/>
    <property type="evidence" value="ECO:0007669"/>
    <property type="project" value="TreeGrafter"/>
</dbReference>
<evidence type="ECO:0000313" key="5">
    <source>
        <dbReference type="Proteomes" id="UP001107558"/>
    </source>
</evidence>
<organism evidence="4 5">
    <name type="scientific">Polypedilum vanderplanki</name>
    <name type="common">Sleeping chironomid midge</name>
    <dbReference type="NCBI Taxonomy" id="319348"/>
    <lineage>
        <taxon>Eukaryota</taxon>
        <taxon>Metazoa</taxon>
        <taxon>Ecdysozoa</taxon>
        <taxon>Arthropoda</taxon>
        <taxon>Hexapoda</taxon>
        <taxon>Insecta</taxon>
        <taxon>Pterygota</taxon>
        <taxon>Neoptera</taxon>
        <taxon>Endopterygota</taxon>
        <taxon>Diptera</taxon>
        <taxon>Nematocera</taxon>
        <taxon>Chironomoidea</taxon>
        <taxon>Chironomidae</taxon>
        <taxon>Chironominae</taxon>
        <taxon>Polypedilum</taxon>
        <taxon>Polypedilum</taxon>
    </lineage>
</organism>
<keyword evidence="5" id="KW-1185">Reference proteome</keyword>
<keyword evidence="1 2" id="KW-0193">Cuticle</keyword>
<dbReference type="OrthoDB" id="6418165at2759"/>
<comment type="caution">
    <text evidence="4">The sequence shown here is derived from an EMBL/GenBank/DDBJ whole genome shotgun (WGS) entry which is preliminary data.</text>
</comment>
<evidence type="ECO:0000256" key="2">
    <source>
        <dbReference type="PROSITE-ProRule" id="PRU00497"/>
    </source>
</evidence>
<dbReference type="GO" id="GO:0042302">
    <property type="term" value="F:structural constituent of cuticle"/>
    <property type="evidence" value="ECO:0007669"/>
    <property type="project" value="UniProtKB-UniRule"/>
</dbReference>
<feature type="chain" id="PRO_5039939857" description="Cuticle protein" evidence="3">
    <location>
        <begin position="18"/>
        <end position="111"/>
    </location>
</feature>
<dbReference type="PANTHER" id="PTHR12236">
    <property type="entry name" value="STRUCTURAL CONTITUENT OF CUTICLE"/>
    <property type="match status" value="1"/>
</dbReference>
<accession>A0A9J6CT53</accession>